<dbReference type="EMBL" id="JNAO01000013">
    <property type="protein sequence ID" value="KGG00273.1"/>
    <property type="molecule type" value="Genomic_DNA"/>
</dbReference>
<dbReference type="InterPro" id="IPR011050">
    <property type="entry name" value="Pectin_lyase_fold/virulence"/>
</dbReference>
<dbReference type="AlphaFoldDB" id="A0A0A2AEG8"/>
<comment type="caution">
    <text evidence="1">The sequence shown here is derived from an EMBL/GenBank/DDBJ whole genome shotgun (WGS) entry which is preliminary data.</text>
</comment>
<protein>
    <recommendedName>
        <fullName evidence="3">Right handed beta helix domain-containing protein</fullName>
    </recommendedName>
</protein>
<dbReference type="SUPFAM" id="SSF51126">
    <property type="entry name" value="Pectin lyase-like"/>
    <property type="match status" value="1"/>
</dbReference>
<dbReference type="Proteomes" id="UP000030533">
    <property type="component" value="Unassembled WGS sequence"/>
</dbReference>
<dbReference type="STRING" id="167548.EU98_1805"/>
<dbReference type="InterPro" id="IPR014867">
    <property type="entry name" value="Spore_coat_CotH_CotH2/3/7"/>
</dbReference>
<dbReference type="Pfam" id="PF08757">
    <property type="entry name" value="CotH"/>
    <property type="match status" value="1"/>
</dbReference>
<evidence type="ECO:0000313" key="2">
    <source>
        <dbReference type="Proteomes" id="UP000030533"/>
    </source>
</evidence>
<name>A0A0A2AEG8_PROMR</name>
<accession>A0A0A2AEG8</accession>
<organism evidence="1 2">
    <name type="scientific">Prochlorococcus marinus str. MIT 9314</name>
    <dbReference type="NCBI Taxonomy" id="167548"/>
    <lineage>
        <taxon>Bacteria</taxon>
        <taxon>Bacillati</taxon>
        <taxon>Cyanobacteriota</taxon>
        <taxon>Cyanophyceae</taxon>
        <taxon>Synechococcales</taxon>
        <taxon>Prochlorococcaceae</taxon>
        <taxon>Prochlorococcus</taxon>
    </lineage>
</organism>
<evidence type="ECO:0008006" key="3">
    <source>
        <dbReference type="Google" id="ProtNLM"/>
    </source>
</evidence>
<proteinExistence type="predicted"/>
<reference evidence="2" key="1">
    <citation type="journal article" date="2014" name="Sci. Data">
        <title>Genomes of diverse isolates of the marine cyanobacterium Prochlorococcus.</title>
        <authorList>
            <person name="Biller S."/>
            <person name="Berube P."/>
            <person name="Thompson J."/>
            <person name="Kelly L."/>
            <person name="Roggensack S."/>
            <person name="Awad L."/>
            <person name="Roache-Johnson K."/>
            <person name="Ding H."/>
            <person name="Giovannoni S.J."/>
            <person name="Moore L.R."/>
            <person name="Chisholm S.W."/>
        </authorList>
    </citation>
    <scope>NUCLEOTIDE SEQUENCE [LARGE SCALE GENOMIC DNA]</scope>
    <source>
        <strain evidence="2">MIT 9314</strain>
    </source>
</reference>
<evidence type="ECO:0000313" key="1">
    <source>
        <dbReference type="EMBL" id="KGG00273.1"/>
    </source>
</evidence>
<dbReference type="eggNOG" id="ENOG502Z951">
    <property type="taxonomic scope" value="Bacteria"/>
</dbReference>
<sequence length="900" mass="103814">MLVIKNFPRKKFKNSKFKILSTKIFNKLKKIPNNKKILCIILSPPLILGTSQILLGSSKFIWKQSFLANQKEIILQNVNDPYLKTYLKNIKRIPDITFNYLSSFLIKRENIFIDIKQTEFDKIINARNKAFTKSILITSKEDIAKANISKGGETLRAKIRLKGDRLNHLAGKKWSYRIKIRDNKSVYGMRKFSLQSPQTRNYFSEFIFHLLLKDEGLPSLRYKFVELYINGKNLGTYALEEHFDKILIENNKFREGPILSLDENPYWLEASNSIGLKSKEPNNFDEEVLTRSIEVFKEKQIFANPKLKNQYFLGVNLLERFLNNDLKTSEVFEIKKLASFIAIVDLTGSEHSLYWNNMRFYLNPVTKKFIPIGFDAQGGNKILNLSNNKGALARFFEDENFVKEYLKALERISKNEFWDEFLKRNNTLIKKELKYLKSSYHWYRFDKKYINHNQQVIRKLIFPKSPINAHIEQNNNDQINISVSNRQSFPIQILNLNFGNIIYKPKTNYILSTRSNFNIPFYEKLEFERKVIGKRINKDIDPSDQFVLKYKVLGTSKVLSTVVRQYPKLSFQDSSKDIMRKNSNSFEFDFLDHDHKKKIITIKKGNWLINYPLIVPSGYTLKANKDVKLTLSKDGLILLRGPIELVGTKDNLITINAKDGGKGILVLNANGLSKIENVLFENLSFPYEKAWGITSSVTFYQSPVNISNARFSSNNSEDALNIIRSKFDIKDSYFYNIKSDAIDIDFGEGTLINLKFNDIGNDAIDISGTDIFLENAVIKNVGDKAISVGEASNFRGNNIYISESAIGFASKDNSIIEANEITIINSALGFAAFQKKPEFGPGTIIINTKNKDNLKLFNIPKLYLLEKDSSISINNKNYSPNVENVFDYLYGRFYGKETIR</sequence>
<gene>
    <name evidence="1" type="ORF">EU98_1805</name>
</gene>